<organism evidence="2 3">
    <name type="scientific">Asparagus officinalis</name>
    <name type="common">Garden asparagus</name>
    <dbReference type="NCBI Taxonomy" id="4686"/>
    <lineage>
        <taxon>Eukaryota</taxon>
        <taxon>Viridiplantae</taxon>
        <taxon>Streptophyta</taxon>
        <taxon>Embryophyta</taxon>
        <taxon>Tracheophyta</taxon>
        <taxon>Spermatophyta</taxon>
        <taxon>Magnoliopsida</taxon>
        <taxon>Liliopsida</taxon>
        <taxon>Asparagales</taxon>
        <taxon>Asparagaceae</taxon>
        <taxon>Asparagoideae</taxon>
        <taxon>Asparagus</taxon>
    </lineage>
</organism>
<proteinExistence type="predicted"/>
<dbReference type="Gramene" id="ONK72268">
    <property type="protein sequence ID" value="ONK72268"/>
    <property type="gene ID" value="A4U43_C04F17580"/>
</dbReference>
<name>A0A5P1F1M6_ASPOF</name>
<sequence>MALETWLTRVKSAIRSSMTQETSSMILTKRSSTVGILAFEIASLMPNLVHLWRSLSDSQISRLHYETIALEGVRKVVSDDDTLLLKLTKTLRLIVASTSNMSKQYANQELFRFDQRFKSYADSSKDPNRWAMSTKEMDFRVKKMDRLTAATVALYKEMNELANSEHRLQKMIVQSKLNKMTAVTDVQQKTFCKRQEVKYLRQSSLWGSTFDVVISLLSRSIFMILARIKHVFGIDTMTSIPLPPPPHPHQYNFLIGESGY</sequence>
<keyword evidence="3" id="KW-1185">Reference proteome</keyword>
<dbReference type="PANTHER" id="PTHR31371:SF14">
    <property type="entry name" value="SIMILARITY TO UNKNOWN PROTEIN"/>
    <property type="match status" value="1"/>
</dbReference>
<dbReference type="EMBL" id="CM007384">
    <property type="protein sequence ID" value="ONK72268.1"/>
    <property type="molecule type" value="Genomic_DNA"/>
</dbReference>
<accession>A0A5P1F1M6</accession>
<gene>
    <name evidence="2" type="ORF">A4U43_C04F17580</name>
</gene>
<reference evidence="3" key="1">
    <citation type="journal article" date="2017" name="Nat. Commun.">
        <title>The asparagus genome sheds light on the origin and evolution of a young Y chromosome.</title>
        <authorList>
            <person name="Harkess A."/>
            <person name="Zhou J."/>
            <person name="Xu C."/>
            <person name="Bowers J.E."/>
            <person name="Van der Hulst R."/>
            <person name="Ayyampalayam S."/>
            <person name="Mercati F."/>
            <person name="Riccardi P."/>
            <person name="McKain M.R."/>
            <person name="Kakrana A."/>
            <person name="Tang H."/>
            <person name="Ray J."/>
            <person name="Groenendijk J."/>
            <person name="Arikit S."/>
            <person name="Mathioni S.M."/>
            <person name="Nakano M."/>
            <person name="Shan H."/>
            <person name="Telgmann-Rauber A."/>
            <person name="Kanno A."/>
            <person name="Yue Z."/>
            <person name="Chen H."/>
            <person name="Li W."/>
            <person name="Chen Y."/>
            <person name="Xu X."/>
            <person name="Zhang Y."/>
            <person name="Luo S."/>
            <person name="Chen H."/>
            <person name="Gao J."/>
            <person name="Mao Z."/>
            <person name="Pires J.C."/>
            <person name="Luo M."/>
            <person name="Kudrna D."/>
            <person name="Wing R.A."/>
            <person name="Meyers B.C."/>
            <person name="Yi K."/>
            <person name="Kong H."/>
            <person name="Lavrijsen P."/>
            <person name="Sunseri F."/>
            <person name="Falavigna A."/>
            <person name="Ye Y."/>
            <person name="Leebens-Mack J.H."/>
            <person name="Chen G."/>
        </authorList>
    </citation>
    <scope>NUCLEOTIDE SEQUENCE [LARGE SCALE GENOMIC DNA]</scope>
    <source>
        <strain evidence="3">cv. DH0086</strain>
    </source>
</reference>
<dbReference type="OMA" id="MSKQYAN"/>
<evidence type="ECO:0000313" key="3">
    <source>
        <dbReference type="Proteomes" id="UP000243459"/>
    </source>
</evidence>
<dbReference type="InterPro" id="IPR021864">
    <property type="entry name" value="DUF3475"/>
</dbReference>
<dbReference type="PANTHER" id="PTHR31371">
    <property type="entry name" value="BNAC09G50660D PROTEIN"/>
    <property type="match status" value="1"/>
</dbReference>
<protein>
    <recommendedName>
        <fullName evidence="1">DUF3475 domain-containing protein</fullName>
    </recommendedName>
</protein>
<feature type="domain" description="DUF3475" evidence="1">
    <location>
        <begin position="36"/>
        <end position="88"/>
    </location>
</feature>
<dbReference type="AlphaFoldDB" id="A0A5P1F1M6"/>
<dbReference type="OrthoDB" id="2018987at2759"/>
<evidence type="ECO:0000313" key="2">
    <source>
        <dbReference type="EMBL" id="ONK72268.1"/>
    </source>
</evidence>
<evidence type="ECO:0000259" key="1">
    <source>
        <dbReference type="Pfam" id="PF11961"/>
    </source>
</evidence>
<dbReference type="Proteomes" id="UP000243459">
    <property type="component" value="Chromosome 4"/>
</dbReference>
<dbReference type="GO" id="GO:0045927">
    <property type="term" value="P:positive regulation of growth"/>
    <property type="evidence" value="ECO:0007669"/>
    <property type="project" value="InterPro"/>
</dbReference>
<dbReference type="Pfam" id="PF11961">
    <property type="entry name" value="DUF3475"/>
    <property type="match status" value="1"/>
</dbReference>